<reference evidence="3" key="1">
    <citation type="journal article" date="2015" name="Nature">
        <title>Complex archaea that bridge the gap between prokaryotes and eukaryotes.</title>
        <authorList>
            <person name="Spang A."/>
            <person name="Saw J.H."/>
            <person name="Jorgensen S.L."/>
            <person name="Zaremba-Niedzwiedzka K."/>
            <person name="Martijn J."/>
            <person name="Lind A.E."/>
            <person name="van Eijk R."/>
            <person name="Schleper C."/>
            <person name="Guy L."/>
            <person name="Ettema T.J."/>
        </authorList>
    </citation>
    <scope>NUCLEOTIDE SEQUENCE</scope>
</reference>
<organism evidence="3">
    <name type="scientific">marine sediment metagenome</name>
    <dbReference type="NCBI Taxonomy" id="412755"/>
    <lineage>
        <taxon>unclassified sequences</taxon>
        <taxon>metagenomes</taxon>
        <taxon>ecological metagenomes</taxon>
    </lineage>
</organism>
<evidence type="ECO:0000259" key="2">
    <source>
        <dbReference type="Pfam" id="PF13472"/>
    </source>
</evidence>
<evidence type="ECO:0000313" key="3">
    <source>
        <dbReference type="EMBL" id="KKM95888.1"/>
    </source>
</evidence>
<name>A0A0F9LR77_9ZZZZ</name>
<evidence type="ECO:0000256" key="1">
    <source>
        <dbReference type="SAM" id="Phobius"/>
    </source>
</evidence>
<keyword evidence="1" id="KW-0812">Transmembrane</keyword>
<sequence length="330" mass="38310">MNFLRRHPRLVGPILVALSITVTFLGLLALDLYYHNKFHKSAGTNYRGYRGEVLGKKGSNEFRIFILGGSTAFGYGVKVDETIPAYLERVVQSRVGNSGQNVKVINLAYNNESAICFADTLKYYDYLEPDAVIFYSGYNDSAAMTMNRKAKDCFRNKSWTFRTVGYLPILPLVVKEKYYLLRYGSVEEGYREGQLDATEKNISTRLSETNRAKINESDAIERYITIINNSALYLSRRAMGMVYVTQPYISKESYHFRQQEKVRDLFIDYDLYDYFRYVDLGNVFTQRKLKEYAYDGMHLTKEGNEAIAYALLEPTLWMIKTLRPDWHIIF</sequence>
<dbReference type="SUPFAM" id="SSF52266">
    <property type="entry name" value="SGNH hydrolase"/>
    <property type="match status" value="1"/>
</dbReference>
<gene>
    <name evidence="3" type="ORF">LCGC14_1183650</name>
</gene>
<dbReference type="AlphaFoldDB" id="A0A0F9LR77"/>
<keyword evidence="1" id="KW-0472">Membrane</keyword>
<protein>
    <recommendedName>
        <fullName evidence="2">SGNH hydrolase-type esterase domain-containing protein</fullName>
    </recommendedName>
</protein>
<dbReference type="InterPro" id="IPR036514">
    <property type="entry name" value="SGNH_hydro_sf"/>
</dbReference>
<dbReference type="EMBL" id="LAZR01005951">
    <property type="protein sequence ID" value="KKM95888.1"/>
    <property type="molecule type" value="Genomic_DNA"/>
</dbReference>
<feature type="domain" description="SGNH hydrolase-type esterase" evidence="2">
    <location>
        <begin position="67"/>
        <end position="306"/>
    </location>
</feature>
<proteinExistence type="predicted"/>
<dbReference type="Gene3D" id="3.40.50.1110">
    <property type="entry name" value="SGNH hydrolase"/>
    <property type="match status" value="1"/>
</dbReference>
<keyword evidence="1" id="KW-1133">Transmembrane helix</keyword>
<accession>A0A0F9LR77</accession>
<feature type="transmembrane region" description="Helical" evidence="1">
    <location>
        <begin position="12"/>
        <end position="34"/>
    </location>
</feature>
<dbReference type="InterPro" id="IPR013830">
    <property type="entry name" value="SGNH_hydro"/>
</dbReference>
<dbReference type="Pfam" id="PF13472">
    <property type="entry name" value="Lipase_GDSL_2"/>
    <property type="match status" value="1"/>
</dbReference>
<comment type="caution">
    <text evidence="3">The sequence shown here is derived from an EMBL/GenBank/DDBJ whole genome shotgun (WGS) entry which is preliminary data.</text>
</comment>